<dbReference type="PROSITE" id="PS50041">
    <property type="entry name" value="C_TYPE_LECTIN_2"/>
    <property type="match status" value="1"/>
</dbReference>
<dbReference type="PANTHER" id="PTHR22803">
    <property type="entry name" value="MANNOSE, PHOSPHOLIPASE, LECTIN RECEPTOR RELATED"/>
    <property type="match status" value="1"/>
</dbReference>
<comment type="caution">
    <text evidence="2">The sequence shown here is derived from an EMBL/GenBank/DDBJ whole genome shotgun (WGS) entry which is preliminary data.</text>
</comment>
<feature type="non-terminal residue" evidence="2">
    <location>
        <position position="127"/>
    </location>
</feature>
<evidence type="ECO:0000259" key="1">
    <source>
        <dbReference type="PROSITE" id="PS50041"/>
    </source>
</evidence>
<accession>A0A7L3M833</accession>
<dbReference type="Gene3D" id="3.10.100.10">
    <property type="entry name" value="Mannose-Binding Protein A, subunit A"/>
    <property type="match status" value="2"/>
</dbReference>
<dbReference type="EMBL" id="VZUA01040687">
    <property type="protein sequence ID" value="NXU62584.1"/>
    <property type="molecule type" value="Genomic_DNA"/>
</dbReference>
<proteinExistence type="predicted"/>
<dbReference type="CDD" id="cd00037">
    <property type="entry name" value="CLECT"/>
    <property type="match status" value="1"/>
</dbReference>
<organism evidence="2 3">
    <name type="scientific">Horornis vulcanius</name>
    <dbReference type="NCBI Taxonomy" id="2585811"/>
    <lineage>
        <taxon>Eukaryota</taxon>
        <taxon>Metazoa</taxon>
        <taxon>Chordata</taxon>
        <taxon>Craniata</taxon>
        <taxon>Vertebrata</taxon>
        <taxon>Euteleostomi</taxon>
        <taxon>Archelosauria</taxon>
        <taxon>Archosauria</taxon>
        <taxon>Dinosauria</taxon>
        <taxon>Saurischia</taxon>
        <taxon>Theropoda</taxon>
        <taxon>Coelurosauria</taxon>
        <taxon>Aves</taxon>
        <taxon>Neognathae</taxon>
        <taxon>Neoaves</taxon>
        <taxon>Telluraves</taxon>
        <taxon>Australaves</taxon>
        <taxon>Passeriformes</taxon>
        <taxon>Sylvioidea</taxon>
        <taxon>Scotocercidae</taxon>
        <taxon>Horornis</taxon>
    </lineage>
</organism>
<name>A0A7L3M833_9PASS</name>
<dbReference type="InterPro" id="IPR016186">
    <property type="entry name" value="C-type_lectin-like/link_sf"/>
</dbReference>
<gene>
    <name evidence="2" type="primary">Mrc1_1</name>
    <name evidence="2" type="ORF">HORVUL_R04323</name>
</gene>
<dbReference type="InterPro" id="IPR050111">
    <property type="entry name" value="C-type_lectin/snaclec_domain"/>
</dbReference>
<evidence type="ECO:0000313" key="2">
    <source>
        <dbReference type="EMBL" id="NXU62584.1"/>
    </source>
</evidence>
<protein>
    <submittedName>
        <fullName evidence="2">MRC1 protein</fullName>
    </submittedName>
</protein>
<feature type="non-terminal residue" evidence="2">
    <location>
        <position position="1"/>
    </location>
</feature>
<dbReference type="InterPro" id="IPR016187">
    <property type="entry name" value="CTDL_fold"/>
</dbReference>
<dbReference type="Proteomes" id="UP000558460">
    <property type="component" value="Unassembled WGS sequence"/>
</dbReference>
<keyword evidence="3" id="KW-1185">Reference proteome</keyword>
<dbReference type="InterPro" id="IPR001304">
    <property type="entry name" value="C-type_lectin-like"/>
</dbReference>
<feature type="domain" description="C-type lectin" evidence="1">
    <location>
        <begin position="15"/>
        <end position="115"/>
    </location>
</feature>
<dbReference type="Pfam" id="PF00059">
    <property type="entry name" value="Lectin_C"/>
    <property type="match status" value="1"/>
</dbReference>
<reference evidence="2 3" key="1">
    <citation type="submission" date="2019-09" db="EMBL/GenBank/DDBJ databases">
        <title>Bird 10,000 Genomes (B10K) Project - Family phase.</title>
        <authorList>
            <person name="Zhang G."/>
        </authorList>
    </citation>
    <scope>NUCLEOTIDE SEQUENCE [LARGE SCALE GENOMIC DNA]</scope>
    <source>
        <strain evidence="2">B10K-DU-029-69</strain>
        <tissue evidence="2">Muscle</tissue>
    </source>
</reference>
<dbReference type="OrthoDB" id="5858677at2759"/>
<dbReference type="SUPFAM" id="SSF56436">
    <property type="entry name" value="C-type lectin-like"/>
    <property type="match status" value="1"/>
</dbReference>
<dbReference type="AlphaFoldDB" id="A0A7L3M833"/>
<sequence length="127" mass="14696">HNNFWKTNPVTETHYQINSESLLTWHQARKSCQQQDAELLRITDLREEIGFAAAKVLQIPSLEKVKYFTVFKRVLFLFFKGNPSVEPGKICGTFQGRNGKWENQLCDRKLGYICQKRNTSLDSSTIA</sequence>
<evidence type="ECO:0000313" key="3">
    <source>
        <dbReference type="Proteomes" id="UP000558460"/>
    </source>
</evidence>